<protein>
    <submittedName>
        <fullName evidence="2">Uncharacterized protein</fullName>
    </submittedName>
</protein>
<dbReference type="Proteomes" id="UP000000763">
    <property type="component" value="Chromosome 6"/>
</dbReference>
<feature type="compositionally biased region" description="Basic and acidic residues" evidence="1">
    <location>
        <begin position="15"/>
        <end position="40"/>
    </location>
</feature>
<feature type="compositionally biased region" description="Polar residues" evidence="1">
    <location>
        <begin position="1"/>
        <end position="10"/>
    </location>
</feature>
<proteinExistence type="predicted"/>
<feature type="region of interest" description="Disordered" evidence="1">
    <location>
        <begin position="1"/>
        <end position="40"/>
    </location>
</feature>
<accession>Q5VSC3</accession>
<sequence>MPAPSTTSPVIGSRSGDRRGPPGQAEERRRQSEWPRDLRFHRAARSRKPYQICSRIL</sequence>
<reference evidence="3" key="2">
    <citation type="journal article" date="2008" name="Nucleic Acids Res.">
        <title>The rice annotation project database (RAP-DB): 2008 update.</title>
        <authorList>
            <consortium name="The rice annotation project (RAP)"/>
        </authorList>
    </citation>
    <scope>GENOME REANNOTATION</scope>
    <source>
        <strain evidence="3">cv. Nipponbare</strain>
    </source>
</reference>
<reference evidence="3" key="1">
    <citation type="journal article" date="2005" name="Nature">
        <title>The map-based sequence of the rice genome.</title>
        <authorList>
            <consortium name="International rice genome sequencing project (IRGSP)"/>
            <person name="Matsumoto T."/>
            <person name="Wu J."/>
            <person name="Kanamori H."/>
            <person name="Katayose Y."/>
            <person name="Fujisawa M."/>
            <person name="Namiki N."/>
            <person name="Mizuno H."/>
            <person name="Yamamoto K."/>
            <person name="Antonio B.A."/>
            <person name="Baba T."/>
            <person name="Sakata K."/>
            <person name="Nagamura Y."/>
            <person name="Aoki H."/>
            <person name="Arikawa K."/>
            <person name="Arita K."/>
            <person name="Bito T."/>
            <person name="Chiden Y."/>
            <person name="Fujitsuka N."/>
            <person name="Fukunaka R."/>
            <person name="Hamada M."/>
            <person name="Harada C."/>
            <person name="Hayashi A."/>
            <person name="Hijishita S."/>
            <person name="Honda M."/>
            <person name="Hosokawa S."/>
            <person name="Ichikawa Y."/>
            <person name="Idonuma A."/>
            <person name="Iijima M."/>
            <person name="Ikeda M."/>
            <person name="Ikeno M."/>
            <person name="Ito K."/>
            <person name="Ito S."/>
            <person name="Ito T."/>
            <person name="Ito Y."/>
            <person name="Ito Y."/>
            <person name="Iwabuchi A."/>
            <person name="Kamiya K."/>
            <person name="Karasawa W."/>
            <person name="Kurita K."/>
            <person name="Katagiri S."/>
            <person name="Kikuta A."/>
            <person name="Kobayashi H."/>
            <person name="Kobayashi N."/>
            <person name="Machita K."/>
            <person name="Maehara T."/>
            <person name="Masukawa M."/>
            <person name="Mizubayashi T."/>
            <person name="Mukai Y."/>
            <person name="Nagasaki H."/>
            <person name="Nagata Y."/>
            <person name="Naito S."/>
            <person name="Nakashima M."/>
            <person name="Nakama Y."/>
            <person name="Nakamichi Y."/>
            <person name="Nakamura M."/>
            <person name="Meguro A."/>
            <person name="Negishi M."/>
            <person name="Ohta I."/>
            <person name="Ohta T."/>
            <person name="Okamoto M."/>
            <person name="Ono N."/>
            <person name="Saji S."/>
            <person name="Sakaguchi M."/>
            <person name="Sakai K."/>
            <person name="Shibata M."/>
            <person name="Shimokawa T."/>
            <person name="Song J."/>
            <person name="Takazaki Y."/>
            <person name="Terasawa K."/>
            <person name="Tsugane M."/>
            <person name="Tsuji K."/>
            <person name="Ueda S."/>
            <person name="Waki K."/>
            <person name="Yamagata H."/>
            <person name="Yamamoto M."/>
            <person name="Yamamoto S."/>
            <person name="Yamane H."/>
            <person name="Yoshiki S."/>
            <person name="Yoshihara R."/>
            <person name="Yukawa K."/>
            <person name="Zhong H."/>
            <person name="Yano M."/>
            <person name="Yuan Q."/>
            <person name="Ouyang S."/>
            <person name="Liu J."/>
            <person name="Jones K.M."/>
            <person name="Gansberger K."/>
            <person name="Moffat K."/>
            <person name="Hill J."/>
            <person name="Bera J."/>
            <person name="Fadrosh D."/>
            <person name="Jin S."/>
            <person name="Johri S."/>
            <person name="Kim M."/>
            <person name="Overton L."/>
            <person name="Reardon M."/>
            <person name="Tsitrin T."/>
            <person name="Vuong H."/>
            <person name="Weaver B."/>
            <person name="Ciecko A."/>
            <person name="Tallon L."/>
            <person name="Jackson J."/>
            <person name="Pai G."/>
            <person name="Aken S.V."/>
            <person name="Utterback T."/>
            <person name="Reidmuller S."/>
            <person name="Feldblyum T."/>
            <person name="Hsiao J."/>
            <person name="Zismann V."/>
            <person name="Iobst S."/>
            <person name="de Vazeille A.R."/>
            <person name="Buell C.R."/>
            <person name="Ying K."/>
            <person name="Li Y."/>
            <person name="Lu T."/>
            <person name="Huang Y."/>
            <person name="Zhao Q."/>
            <person name="Feng Q."/>
            <person name="Zhang L."/>
            <person name="Zhu J."/>
            <person name="Weng Q."/>
            <person name="Mu J."/>
            <person name="Lu Y."/>
            <person name="Fan D."/>
            <person name="Liu Y."/>
            <person name="Guan J."/>
            <person name="Zhang Y."/>
            <person name="Yu S."/>
            <person name="Liu X."/>
            <person name="Zhang Y."/>
            <person name="Hong G."/>
            <person name="Han B."/>
            <person name="Choisne N."/>
            <person name="Demange N."/>
            <person name="Orjeda G."/>
            <person name="Samain S."/>
            <person name="Cattolico L."/>
            <person name="Pelletier E."/>
            <person name="Couloux A."/>
            <person name="Segurens B."/>
            <person name="Wincker P."/>
            <person name="D'Hont A."/>
            <person name="Scarpelli C."/>
            <person name="Weissenbach J."/>
            <person name="Salanoubat M."/>
            <person name="Quetier F."/>
            <person name="Yu Y."/>
            <person name="Kim H.R."/>
            <person name="Rambo T."/>
            <person name="Currie J."/>
            <person name="Collura K."/>
            <person name="Luo M."/>
            <person name="Yang T."/>
            <person name="Ammiraju J.S.S."/>
            <person name="Engler F."/>
            <person name="Soderlund C."/>
            <person name="Wing R.A."/>
            <person name="Palmer L.E."/>
            <person name="de la Bastide M."/>
            <person name="Spiegel L."/>
            <person name="Nascimento L."/>
            <person name="Zutavern T."/>
            <person name="O'Shaughnessy A."/>
            <person name="Dike S."/>
            <person name="Dedhia N."/>
            <person name="Preston R."/>
            <person name="Balija V."/>
            <person name="McCombie W.R."/>
            <person name="Chow T."/>
            <person name="Chen H."/>
            <person name="Chung M."/>
            <person name="Chen C."/>
            <person name="Shaw J."/>
            <person name="Wu H."/>
            <person name="Hsiao K."/>
            <person name="Chao Y."/>
            <person name="Chu M."/>
            <person name="Cheng C."/>
            <person name="Hour A."/>
            <person name="Lee P."/>
            <person name="Lin S."/>
            <person name="Lin Y."/>
            <person name="Liou J."/>
            <person name="Liu S."/>
            <person name="Hsing Y."/>
            <person name="Raghuvanshi S."/>
            <person name="Mohanty A."/>
            <person name="Bharti A.K."/>
            <person name="Gaur A."/>
            <person name="Gupta V."/>
            <person name="Kumar D."/>
            <person name="Ravi V."/>
            <person name="Vij S."/>
            <person name="Kapur A."/>
            <person name="Khurana P."/>
            <person name="Khurana P."/>
            <person name="Khurana J.P."/>
            <person name="Tyagi A.K."/>
            <person name="Gaikwad K."/>
            <person name="Singh A."/>
            <person name="Dalal V."/>
            <person name="Srivastava S."/>
            <person name="Dixit A."/>
            <person name="Pal A.K."/>
            <person name="Ghazi I.A."/>
            <person name="Yadav M."/>
            <person name="Pandit A."/>
            <person name="Bhargava A."/>
            <person name="Sureshbabu K."/>
            <person name="Batra K."/>
            <person name="Sharma T.R."/>
            <person name="Mohapatra T."/>
            <person name="Singh N.K."/>
            <person name="Messing J."/>
            <person name="Nelson A.B."/>
            <person name="Fuks G."/>
            <person name="Kavchok S."/>
            <person name="Keizer G."/>
            <person name="Linton E."/>
            <person name="Llaca V."/>
            <person name="Song R."/>
            <person name="Tanyolac B."/>
            <person name="Young S."/>
            <person name="Ho-Il K."/>
            <person name="Hahn J.H."/>
            <person name="Sangsakoo G."/>
            <person name="Vanavichit A."/>
            <person name="de Mattos Luiz.A.T."/>
            <person name="Zimmer P.D."/>
            <person name="Malone G."/>
            <person name="Dellagostin O."/>
            <person name="de Oliveira A.C."/>
            <person name="Bevan M."/>
            <person name="Bancroft I."/>
            <person name="Minx P."/>
            <person name="Cordum H."/>
            <person name="Wilson R."/>
            <person name="Cheng Z."/>
            <person name="Jin W."/>
            <person name="Jiang J."/>
            <person name="Leong S.A."/>
            <person name="Iwama H."/>
            <person name="Gojobori T."/>
            <person name="Itoh T."/>
            <person name="Niimura Y."/>
            <person name="Fujii Y."/>
            <person name="Habara T."/>
            <person name="Sakai H."/>
            <person name="Sato Y."/>
            <person name="Wilson G."/>
            <person name="Kumar K."/>
            <person name="McCouch S."/>
            <person name="Juretic N."/>
            <person name="Hoen D."/>
            <person name="Wright S."/>
            <person name="Bruskiewich R."/>
            <person name="Bureau T."/>
            <person name="Miyao A."/>
            <person name="Hirochika H."/>
            <person name="Nishikawa T."/>
            <person name="Kadowaki K."/>
            <person name="Sugiura M."/>
            <person name="Burr B."/>
            <person name="Sasaki T."/>
        </authorList>
    </citation>
    <scope>NUCLEOTIDE SEQUENCE [LARGE SCALE GENOMIC DNA]</scope>
    <source>
        <strain evidence="3">cv. Nipponbare</strain>
    </source>
</reference>
<evidence type="ECO:0000313" key="2">
    <source>
        <dbReference type="EMBL" id="BAD67650.1"/>
    </source>
</evidence>
<evidence type="ECO:0000313" key="3">
    <source>
        <dbReference type="Proteomes" id="UP000000763"/>
    </source>
</evidence>
<name>Q5VSC3_ORYSJ</name>
<gene>
    <name evidence="2" type="primary">P0535G04.6</name>
</gene>
<dbReference type="EMBL" id="AP000399">
    <property type="protein sequence ID" value="BAD67650.1"/>
    <property type="molecule type" value="Genomic_DNA"/>
</dbReference>
<organism evidence="2 3">
    <name type="scientific">Oryza sativa subsp. japonica</name>
    <name type="common">Rice</name>
    <dbReference type="NCBI Taxonomy" id="39947"/>
    <lineage>
        <taxon>Eukaryota</taxon>
        <taxon>Viridiplantae</taxon>
        <taxon>Streptophyta</taxon>
        <taxon>Embryophyta</taxon>
        <taxon>Tracheophyta</taxon>
        <taxon>Spermatophyta</taxon>
        <taxon>Magnoliopsida</taxon>
        <taxon>Liliopsida</taxon>
        <taxon>Poales</taxon>
        <taxon>Poaceae</taxon>
        <taxon>BOP clade</taxon>
        <taxon>Oryzoideae</taxon>
        <taxon>Oryzeae</taxon>
        <taxon>Oryzinae</taxon>
        <taxon>Oryza</taxon>
        <taxon>Oryza sativa</taxon>
    </lineage>
</organism>
<dbReference type="AlphaFoldDB" id="Q5VSC3"/>
<evidence type="ECO:0000256" key="1">
    <source>
        <dbReference type="SAM" id="MobiDB-lite"/>
    </source>
</evidence>